<dbReference type="Proteomes" id="UP000075663">
    <property type="component" value="Unassembled WGS sequence"/>
</dbReference>
<proteinExistence type="predicted"/>
<comment type="caution">
    <text evidence="7">The sequence shown here is derived from an EMBL/GenBank/DDBJ whole genome shotgun (WGS) entry which is preliminary data.</text>
</comment>
<accession>A0A150XNW5</accession>
<evidence type="ECO:0000256" key="1">
    <source>
        <dbReference type="ARBA" id="ARBA00004141"/>
    </source>
</evidence>
<name>A0A150XNW5_9BACT</name>
<evidence type="ECO:0000256" key="3">
    <source>
        <dbReference type="ARBA" id="ARBA00022989"/>
    </source>
</evidence>
<evidence type="ECO:0000256" key="4">
    <source>
        <dbReference type="ARBA" id="ARBA00023136"/>
    </source>
</evidence>
<evidence type="ECO:0000256" key="2">
    <source>
        <dbReference type="ARBA" id="ARBA00022692"/>
    </source>
</evidence>
<feature type="transmembrane region" description="Helical" evidence="5">
    <location>
        <begin position="78"/>
        <end position="97"/>
    </location>
</feature>
<comment type="subcellular location">
    <subcellularLocation>
        <location evidence="1">Membrane</location>
        <topology evidence="1">Multi-pass membrane protein</topology>
    </subcellularLocation>
</comment>
<gene>
    <name evidence="7" type="ORF">AWW67_09515</name>
</gene>
<keyword evidence="4 5" id="KW-0472">Membrane</keyword>
<feature type="transmembrane region" description="Helical" evidence="5">
    <location>
        <begin position="29"/>
        <end position="50"/>
    </location>
</feature>
<dbReference type="EMBL" id="LRPB01000047">
    <property type="protein sequence ID" value="KYG80406.1"/>
    <property type="molecule type" value="Genomic_DNA"/>
</dbReference>
<feature type="domain" description="RDD" evidence="6">
    <location>
        <begin position="7"/>
        <end position="98"/>
    </location>
</feature>
<dbReference type="InterPro" id="IPR010432">
    <property type="entry name" value="RDD"/>
</dbReference>
<organism evidence="7 8">
    <name type="scientific">Roseivirga seohaensis</name>
    <dbReference type="NCBI Taxonomy" id="1914963"/>
    <lineage>
        <taxon>Bacteria</taxon>
        <taxon>Pseudomonadati</taxon>
        <taxon>Bacteroidota</taxon>
        <taxon>Cytophagia</taxon>
        <taxon>Cytophagales</taxon>
        <taxon>Roseivirgaceae</taxon>
        <taxon>Roseivirga</taxon>
    </lineage>
</organism>
<dbReference type="Pfam" id="PF06271">
    <property type="entry name" value="RDD"/>
    <property type="match status" value="1"/>
</dbReference>
<dbReference type="AlphaFoldDB" id="A0A150XNW5"/>
<reference evidence="7 8" key="1">
    <citation type="submission" date="2016-01" db="EMBL/GenBank/DDBJ databases">
        <title>Genome sequencing of Roseivirga seohaensis SW-152.</title>
        <authorList>
            <person name="Selvaratnam C."/>
            <person name="Thevarajoo S."/>
            <person name="Goh K.M."/>
            <person name="Ee R."/>
            <person name="Chan K.-G."/>
            <person name="Chong C.S."/>
        </authorList>
    </citation>
    <scope>NUCLEOTIDE SEQUENCE [LARGE SCALE GENOMIC DNA]</scope>
    <source>
        <strain evidence="7 8">SW-152</strain>
    </source>
</reference>
<keyword evidence="3 5" id="KW-1133">Transmembrane helix</keyword>
<evidence type="ECO:0000256" key="5">
    <source>
        <dbReference type="SAM" id="Phobius"/>
    </source>
</evidence>
<evidence type="ECO:0000313" key="7">
    <source>
        <dbReference type="EMBL" id="KYG80406.1"/>
    </source>
</evidence>
<sequence length="157" mass="18077">MTIFMILPVFTLFLEKVFPNTVSKYDVLLSLIDVMLLLFLFVLALNKDFFSSQSLVKRYWGYQVVSAKTLKPAGQLKCMIRNITTLILPIEMFFLLINKEKRLGDYIAGTKLVQVEKSDPALLFDEMGNYQLDSESWWALIIPVIIFKPYALLVLLA</sequence>
<evidence type="ECO:0000259" key="6">
    <source>
        <dbReference type="Pfam" id="PF06271"/>
    </source>
</evidence>
<keyword evidence="2 5" id="KW-0812">Transmembrane</keyword>
<evidence type="ECO:0000313" key="8">
    <source>
        <dbReference type="Proteomes" id="UP000075663"/>
    </source>
</evidence>
<feature type="transmembrane region" description="Helical" evidence="5">
    <location>
        <begin position="137"/>
        <end position="156"/>
    </location>
</feature>
<protein>
    <recommendedName>
        <fullName evidence="6">RDD domain-containing protein</fullName>
    </recommendedName>
</protein>
<dbReference type="GO" id="GO:0016020">
    <property type="term" value="C:membrane"/>
    <property type="evidence" value="ECO:0007669"/>
    <property type="project" value="UniProtKB-SubCell"/>
</dbReference>